<keyword evidence="5" id="KW-0677">Repeat</keyword>
<evidence type="ECO:0000256" key="1">
    <source>
        <dbReference type="ARBA" id="ARBA00004479"/>
    </source>
</evidence>
<feature type="signal peptide" evidence="9">
    <location>
        <begin position="1"/>
        <end position="24"/>
    </location>
</feature>
<dbReference type="STRING" id="29655.A0A0K9P2T3"/>
<keyword evidence="3" id="KW-0812">Transmembrane</keyword>
<evidence type="ECO:0000259" key="10">
    <source>
        <dbReference type="Pfam" id="PF08263"/>
    </source>
</evidence>
<sequence length="102" mass="11541">MTRMFFLYLLLLGFSLELFTMSYAAQCLPTLRFLLLQLKDGFNFTRQSKLAMWGQEDDCCKWRGVSCDSISGEVIEIDLSSSEISGNISASLFNITHHSTLS</sequence>
<name>A0A0K9P2T3_ZOSMR</name>
<keyword evidence="7" id="KW-0472">Membrane</keyword>
<evidence type="ECO:0000256" key="3">
    <source>
        <dbReference type="ARBA" id="ARBA00022692"/>
    </source>
</evidence>
<accession>A0A0K9P2T3</accession>
<gene>
    <name evidence="11" type="ORF">ZOSMA_45G00640</name>
</gene>
<dbReference type="OrthoDB" id="1706439at2759"/>
<evidence type="ECO:0000256" key="2">
    <source>
        <dbReference type="ARBA" id="ARBA00022614"/>
    </source>
</evidence>
<dbReference type="GO" id="GO:0016020">
    <property type="term" value="C:membrane"/>
    <property type="evidence" value="ECO:0007669"/>
    <property type="project" value="UniProtKB-SubCell"/>
</dbReference>
<keyword evidence="4 9" id="KW-0732">Signal</keyword>
<dbReference type="InterPro" id="IPR013210">
    <property type="entry name" value="LRR_N_plant-typ"/>
</dbReference>
<dbReference type="Gene3D" id="3.80.10.10">
    <property type="entry name" value="Ribonuclease Inhibitor"/>
    <property type="match status" value="1"/>
</dbReference>
<evidence type="ECO:0000256" key="9">
    <source>
        <dbReference type="SAM" id="SignalP"/>
    </source>
</evidence>
<dbReference type="InterPro" id="IPR046956">
    <property type="entry name" value="RLP23-like"/>
</dbReference>
<feature type="domain" description="Leucine-rich repeat-containing N-terminal plant-type" evidence="10">
    <location>
        <begin position="34"/>
        <end position="68"/>
    </location>
</feature>
<dbReference type="EMBL" id="LFYR01001351">
    <property type="protein sequence ID" value="KMZ62520.1"/>
    <property type="molecule type" value="Genomic_DNA"/>
</dbReference>
<proteinExistence type="predicted"/>
<evidence type="ECO:0000256" key="7">
    <source>
        <dbReference type="ARBA" id="ARBA00023136"/>
    </source>
</evidence>
<dbReference type="InterPro" id="IPR032675">
    <property type="entry name" value="LRR_dom_sf"/>
</dbReference>
<evidence type="ECO:0000256" key="6">
    <source>
        <dbReference type="ARBA" id="ARBA00022989"/>
    </source>
</evidence>
<organism evidence="11 12">
    <name type="scientific">Zostera marina</name>
    <name type="common">Eelgrass</name>
    <dbReference type="NCBI Taxonomy" id="29655"/>
    <lineage>
        <taxon>Eukaryota</taxon>
        <taxon>Viridiplantae</taxon>
        <taxon>Streptophyta</taxon>
        <taxon>Embryophyta</taxon>
        <taxon>Tracheophyta</taxon>
        <taxon>Spermatophyta</taxon>
        <taxon>Magnoliopsida</taxon>
        <taxon>Liliopsida</taxon>
        <taxon>Zosteraceae</taxon>
        <taxon>Zostera</taxon>
    </lineage>
</organism>
<comment type="subcellular location">
    <subcellularLocation>
        <location evidence="1">Membrane</location>
        <topology evidence="1">Single-pass type I membrane protein</topology>
    </subcellularLocation>
</comment>
<dbReference type="OMA" id="ITSTDCC"/>
<dbReference type="SUPFAM" id="SSF52058">
    <property type="entry name" value="L domain-like"/>
    <property type="match status" value="1"/>
</dbReference>
<dbReference type="AlphaFoldDB" id="A0A0K9P2T3"/>
<keyword evidence="8" id="KW-0325">Glycoprotein</keyword>
<keyword evidence="12" id="KW-1185">Reference proteome</keyword>
<keyword evidence="6" id="KW-1133">Transmembrane helix</keyword>
<dbReference type="Proteomes" id="UP000036987">
    <property type="component" value="Unassembled WGS sequence"/>
</dbReference>
<evidence type="ECO:0000256" key="4">
    <source>
        <dbReference type="ARBA" id="ARBA00022729"/>
    </source>
</evidence>
<dbReference type="Pfam" id="PF08263">
    <property type="entry name" value="LRRNT_2"/>
    <property type="match status" value="1"/>
</dbReference>
<keyword evidence="2" id="KW-0433">Leucine-rich repeat</keyword>
<evidence type="ECO:0000313" key="11">
    <source>
        <dbReference type="EMBL" id="KMZ62520.1"/>
    </source>
</evidence>
<evidence type="ECO:0000256" key="5">
    <source>
        <dbReference type="ARBA" id="ARBA00022737"/>
    </source>
</evidence>
<dbReference type="PANTHER" id="PTHR48061:SF2">
    <property type="entry name" value="RECEPTOR LIKE PROTEIN 30-LIKE"/>
    <property type="match status" value="1"/>
</dbReference>
<protein>
    <recommendedName>
        <fullName evidence="10">Leucine-rich repeat-containing N-terminal plant-type domain-containing protein</fullName>
    </recommendedName>
</protein>
<evidence type="ECO:0000313" key="12">
    <source>
        <dbReference type="Proteomes" id="UP000036987"/>
    </source>
</evidence>
<evidence type="ECO:0000256" key="8">
    <source>
        <dbReference type="ARBA" id="ARBA00023180"/>
    </source>
</evidence>
<reference evidence="12" key="1">
    <citation type="journal article" date="2016" name="Nature">
        <title>The genome of the seagrass Zostera marina reveals angiosperm adaptation to the sea.</title>
        <authorList>
            <person name="Olsen J.L."/>
            <person name="Rouze P."/>
            <person name="Verhelst B."/>
            <person name="Lin Y.-C."/>
            <person name="Bayer T."/>
            <person name="Collen J."/>
            <person name="Dattolo E."/>
            <person name="De Paoli E."/>
            <person name="Dittami S."/>
            <person name="Maumus F."/>
            <person name="Michel G."/>
            <person name="Kersting A."/>
            <person name="Lauritano C."/>
            <person name="Lohaus R."/>
            <person name="Toepel M."/>
            <person name="Tonon T."/>
            <person name="Vanneste K."/>
            <person name="Amirebrahimi M."/>
            <person name="Brakel J."/>
            <person name="Bostroem C."/>
            <person name="Chovatia M."/>
            <person name="Grimwood J."/>
            <person name="Jenkins J.W."/>
            <person name="Jueterbock A."/>
            <person name="Mraz A."/>
            <person name="Stam W.T."/>
            <person name="Tice H."/>
            <person name="Bornberg-Bauer E."/>
            <person name="Green P.J."/>
            <person name="Pearson G.A."/>
            <person name="Procaccini G."/>
            <person name="Duarte C.M."/>
            <person name="Schmutz J."/>
            <person name="Reusch T.B.H."/>
            <person name="Van de Peer Y."/>
        </authorList>
    </citation>
    <scope>NUCLEOTIDE SEQUENCE [LARGE SCALE GENOMIC DNA]</scope>
    <source>
        <strain evidence="12">cv. Finnish</strain>
    </source>
</reference>
<dbReference type="PANTHER" id="PTHR48061">
    <property type="entry name" value="LEUCINE-RICH REPEAT RECEPTOR PROTEIN KINASE EMS1-LIKE-RELATED"/>
    <property type="match status" value="1"/>
</dbReference>
<feature type="chain" id="PRO_5005527585" description="Leucine-rich repeat-containing N-terminal plant-type domain-containing protein" evidence="9">
    <location>
        <begin position="25"/>
        <end position="102"/>
    </location>
</feature>
<comment type="caution">
    <text evidence="11">The sequence shown here is derived from an EMBL/GenBank/DDBJ whole genome shotgun (WGS) entry which is preliminary data.</text>
</comment>